<dbReference type="EMBL" id="FNPE01000001">
    <property type="protein sequence ID" value="SDX87509.1"/>
    <property type="molecule type" value="Genomic_DNA"/>
</dbReference>
<evidence type="ECO:0000313" key="3">
    <source>
        <dbReference type="Proteomes" id="UP000183417"/>
    </source>
</evidence>
<dbReference type="GO" id="GO:0016757">
    <property type="term" value="F:glycosyltransferase activity"/>
    <property type="evidence" value="ECO:0007669"/>
    <property type="project" value="TreeGrafter"/>
</dbReference>
<proteinExistence type="predicted"/>
<dbReference type="GeneID" id="94695367"/>
<dbReference type="Pfam" id="PF13579">
    <property type="entry name" value="Glyco_trans_4_4"/>
    <property type="match status" value="1"/>
</dbReference>
<evidence type="ECO:0000259" key="1">
    <source>
        <dbReference type="Pfam" id="PF13579"/>
    </source>
</evidence>
<name>A0A1H3FBI1_9BURK</name>
<gene>
    <name evidence="2" type="ORF">SAMN05421547_101558</name>
</gene>
<feature type="domain" description="Glycosyltransferase subfamily 4-like N-terminal" evidence="1">
    <location>
        <begin position="25"/>
        <end position="173"/>
    </location>
</feature>
<evidence type="ECO:0000313" key="2">
    <source>
        <dbReference type="EMBL" id="SDX87509.1"/>
    </source>
</evidence>
<dbReference type="SUPFAM" id="SSF53756">
    <property type="entry name" value="UDP-Glycosyltransferase/glycogen phosphorylase"/>
    <property type="match status" value="1"/>
</dbReference>
<protein>
    <submittedName>
        <fullName evidence="2">Glycosyltransferase involved in cell wall bisynthesis</fullName>
    </submittedName>
</protein>
<reference evidence="2 3" key="1">
    <citation type="submission" date="2016-10" db="EMBL/GenBank/DDBJ databases">
        <authorList>
            <person name="de Groot N.N."/>
        </authorList>
    </citation>
    <scope>NUCLEOTIDE SEQUENCE [LARGE SCALE GENOMIC DNA]</scope>
    <source>
        <strain evidence="2 3">LMG 24775</strain>
    </source>
</reference>
<keyword evidence="2" id="KW-0808">Transferase</keyword>
<accession>A0A1H3FBI1</accession>
<dbReference type="Gene3D" id="3.40.50.2000">
    <property type="entry name" value="Glycogen Phosphorylase B"/>
    <property type="match status" value="2"/>
</dbReference>
<sequence length="380" mass="42101">MRIAFLCKRRYMGKDVILDRYARLYEIPHQLALLGHEVRSYCLDYHAGQAKATGPWRHETEAGSLAWASESVHGLLLPRLALYPWHLLDQLKKFRPQVLVGASDIPHVALTRWLAKRLALPYAVDLYDNFEGFGQARIPGFVPALRKATRNASLVVTTSEPLRQMVLKDYGARGQVISMPSSVDLQVFNRGDKSAARQRLGLPEDHVLIGTAGGLHKDKGVEPLYRAWESIAARHPTARLVLAGPYRPELPPPQGDRVHYLGHLDHAQVADLFRALDVGVISILDTPFGRYCFPQKAYEMLACGLNVVVADIGEMSALFAPTPQIMFPPGDAEGLVRALENQLSMPTDSRIAVQGWPDLIAGIEPILLRMAAQSTASNRT</sequence>
<dbReference type="PANTHER" id="PTHR45947:SF3">
    <property type="entry name" value="SULFOQUINOVOSYL TRANSFERASE SQD2"/>
    <property type="match status" value="1"/>
</dbReference>
<dbReference type="RefSeq" id="WP_074920890.1">
    <property type="nucleotide sequence ID" value="NZ_CP141274.1"/>
</dbReference>
<dbReference type="InterPro" id="IPR050194">
    <property type="entry name" value="Glycosyltransferase_grp1"/>
</dbReference>
<dbReference type="Pfam" id="PF13692">
    <property type="entry name" value="Glyco_trans_1_4"/>
    <property type="match status" value="1"/>
</dbReference>
<dbReference type="PANTHER" id="PTHR45947">
    <property type="entry name" value="SULFOQUINOVOSYL TRANSFERASE SQD2"/>
    <property type="match status" value="1"/>
</dbReference>
<dbReference type="CDD" id="cd03801">
    <property type="entry name" value="GT4_PimA-like"/>
    <property type="match status" value="1"/>
</dbReference>
<dbReference type="AlphaFoldDB" id="A0A1H3FBI1"/>
<dbReference type="InterPro" id="IPR028098">
    <property type="entry name" value="Glyco_trans_4-like_N"/>
</dbReference>
<dbReference type="Proteomes" id="UP000183417">
    <property type="component" value="Unassembled WGS sequence"/>
</dbReference>
<organism evidence="2 3">
    <name type="scientific">Delftia lacustris</name>
    <dbReference type="NCBI Taxonomy" id="558537"/>
    <lineage>
        <taxon>Bacteria</taxon>
        <taxon>Pseudomonadati</taxon>
        <taxon>Pseudomonadota</taxon>
        <taxon>Betaproteobacteria</taxon>
        <taxon>Burkholderiales</taxon>
        <taxon>Comamonadaceae</taxon>
        <taxon>Delftia</taxon>
    </lineage>
</organism>